<dbReference type="FunFam" id="1.10.540.10:FF:000022">
    <property type="entry name" value="Isovaleryl-CoA dehydrogenase isoform 2"/>
    <property type="match status" value="1"/>
</dbReference>
<dbReference type="PANTHER" id="PTHR43884">
    <property type="entry name" value="ACYL-COA DEHYDROGENASE"/>
    <property type="match status" value="1"/>
</dbReference>
<feature type="binding site" evidence="13">
    <location>
        <begin position="163"/>
        <end position="165"/>
    </location>
    <ligand>
        <name>FAD</name>
        <dbReference type="ChEBI" id="CHEBI:57692"/>
    </ligand>
</feature>
<evidence type="ECO:0000256" key="13">
    <source>
        <dbReference type="PIRSR" id="PIRSR634183-3"/>
    </source>
</evidence>
<dbReference type="FunFam" id="2.40.110.10:FF:000004">
    <property type="entry name" value="Isovaleryl-CoA dehydrogenase, mitochondrial"/>
    <property type="match status" value="1"/>
</dbReference>
<feature type="domain" description="Acyl-CoA dehydrogenase/oxidase N-terminal" evidence="17">
    <location>
        <begin position="14"/>
        <end position="125"/>
    </location>
</feature>
<accession>A0A4Y8ULR5</accession>
<evidence type="ECO:0000256" key="12">
    <source>
        <dbReference type="PIRSR" id="PIRSR634183-2"/>
    </source>
</evidence>
<evidence type="ECO:0000256" key="1">
    <source>
        <dbReference type="ARBA" id="ARBA00001974"/>
    </source>
</evidence>
<dbReference type="PROSITE" id="PS00073">
    <property type="entry name" value="ACYL_COA_DH_2"/>
    <property type="match status" value="1"/>
</dbReference>
<dbReference type="Pfam" id="PF00441">
    <property type="entry name" value="Acyl-CoA_dh_1"/>
    <property type="match status" value="1"/>
</dbReference>
<sequence>MNASYPSLNFNLGEEIDMLRDAVYQFCQAELAPRAEQIDRDNQFPMDMWKKFGDMGLLGITVEEQYGGSNMGYLAHTIAMEEISRASASVGLSYGAHSNLCVNQIAKNGSHQQKLKYLPKLCSGEHIGALAMSEPNAGSDVVSMKLNAVKQGDHYVLNGNKMWITNGPDAHTYVIYAKTDIHGGSKGITAFIVERDLPGFSRHQKLDKLGMRGSNTCELVFQDCRVPAENILGGEGRGVAVLMSGLDYERTILSGGPVGIMQACMDIVVPYIHDRKQFGQAIGEFQLMQGKIADMYTELSACRAFLYAVAAACDRGQESRKDAAAVILYTAEKATQMALQAIQTLGGNGYINEYATGRLLRDAKLYEIGAGTSEVRRMLIGRELFNETR</sequence>
<dbReference type="Gene3D" id="2.40.110.10">
    <property type="entry name" value="Butyryl-CoA Dehydrogenase, subunit A, domain 2"/>
    <property type="match status" value="1"/>
</dbReference>
<evidence type="ECO:0000313" key="19">
    <source>
        <dbReference type="Proteomes" id="UP000298133"/>
    </source>
</evidence>
<dbReference type="AlphaFoldDB" id="A0A4Y8ULR5"/>
<feature type="binding site" evidence="12">
    <location>
        <position position="139"/>
    </location>
    <ligand>
        <name>substrate</name>
    </ligand>
</feature>
<dbReference type="InterPro" id="IPR046373">
    <property type="entry name" value="Acyl-CoA_Oxase/DH_mid-dom_sf"/>
</dbReference>
<dbReference type="InterPro" id="IPR009100">
    <property type="entry name" value="AcylCoA_DH/oxidase_NM_dom_sf"/>
</dbReference>
<evidence type="ECO:0000256" key="11">
    <source>
        <dbReference type="PIRSR" id="PIRSR634183-1"/>
    </source>
</evidence>
<protein>
    <recommendedName>
        <fullName evidence="5">Isovaleryl-CoA dehydrogenase, mitochondrial</fullName>
        <ecNumber evidence="4">1.3.8.4</ecNumber>
    </recommendedName>
</protein>
<dbReference type="FunFam" id="1.20.140.10:FF:000003">
    <property type="entry name" value="isovaleryl-CoA dehydrogenase, mitochondrial"/>
    <property type="match status" value="1"/>
</dbReference>
<comment type="caution">
    <text evidence="18">The sequence shown here is derived from an EMBL/GenBank/DDBJ whole genome shotgun (WGS) entry which is preliminary data.</text>
</comment>
<dbReference type="Gene3D" id="1.20.140.10">
    <property type="entry name" value="Butyryl-CoA Dehydrogenase, subunit A, domain 3"/>
    <property type="match status" value="1"/>
</dbReference>
<feature type="domain" description="Acyl-CoA oxidase/dehydrogenase middle" evidence="16">
    <location>
        <begin position="129"/>
        <end position="224"/>
    </location>
</feature>
<dbReference type="SUPFAM" id="SSF47203">
    <property type="entry name" value="Acyl-CoA dehydrogenase C-terminal domain-like"/>
    <property type="match status" value="1"/>
</dbReference>
<dbReference type="Gene3D" id="1.10.540.10">
    <property type="entry name" value="Acyl-CoA dehydrogenase/oxidase, N-terminal domain"/>
    <property type="match status" value="1"/>
</dbReference>
<evidence type="ECO:0000256" key="14">
    <source>
        <dbReference type="RuleBase" id="RU362125"/>
    </source>
</evidence>
<dbReference type="PIRSF" id="PIRSF016578">
    <property type="entry name" value="HsaA"/>
    <property type="match status" value="1"/>
</dbReference>
<dbReference type="OrthoDB" id="6138585at2"/>
<feature type="binding site" evidence="12">
    <location>
        <begin position="247"/>
        <end position="250"/>
    </location>
    <ligand>
        <name>substrate</name>
    </ligand>
</feature>
<feature type="active site" description="Proton acceptor" evidence="11">
    <location>
        <position position="249"/>
    </location>
</feature>
<comment type="pathway">
    <text evidence="2">Amino-acid degradation; L-leucine degradation; (S)-3-hydroxy-3-methylglutaryl-CoA from 3-isovaleryl-CoA: step 1/3.</text>
</comment>
<keyword evidence="6 14" id="KW-0285">Flavoprotein</keyword>
<evidence type="ECO:0000256" key="7">
    <source>
        <dbReference type="ARBA" id="ARBA00022827"/>
    </source>
</evidence>
<feature type="binding site" evidence="12">
    <location>
        <begin position="370"/>
        <end position="371"/>
    </location>
    <ligand>
        <name>substrate</name>
    </ligand>
</feature>
<dbReference type="Pfam" id="PF02771">
    <property type="entry name" value="Acyl-CoA_dh_N"/>
    <property type="match status" value="1"/>
</dbReference>
<gene>
    <name evidence="18" type="ORF">E3W66_04570</name>
</gene>
<evidence type="ECO:0000256" key="8">
    <source>
        <dbReference type="ARBA" id="ARBA00022946"/>
    </source>
</evidence>
<dbReference type="EC" id="1.3.8.4" evidence="4"/>
<dbReference type="PANTHER" id="PTHR43884:SF12">
    <property type="entry name" value="ISOVALERYL-COA DEHYDROGENASE, MITOCHONDRIAL-RELATED"/>
    <property type="match status" value="1"/>
</dbReference>
<dbReference type="InterPro" id="IPR009075">
    <property type="entry name" value="AcylCo_DH/oxidase_C"/>
</dbReference>
<keyword evidence="9 14" id="KW-0560">Oxidoreductase</keyword>
<keyword evidence="8" id="KW-0809">Transit peptide</keyword>
<comment type="cofactor">
    <cofactor evidence="1 13 14">
        <name>FAD</name>
        <dbReference type="ChEBI" id="CHEBI:57692"/>
    </cofactor>
</comment>
<organism evidence="18 19">
    <name type="scientific">Gammaproteobacteria bacterium LSUCC0057</name>
    <dbReference type="NCBI Taxonomy" id="2559237"/>
    <lineage>
        <taxon>Bacteria</taxon>
        <taxon>Pseudomonadati</taxon>
        <taxon>Pseudomonadota</taxon>
        <taxon>Gammaproteobacteria</taxon>
        <taxon>Cellvibrionales</taxon>
        <taxon>Porticoccaceae</taxon>
        <taxon>SAR92 clade</taxon>
    </lineage>
</organism>
<dbReference type="InterPro" id="IPR034183">
    <property type="entry name" value="IVD"/>
</dbReference>
<dbReference type="SUPFAM" id="SSF56645">
    <property type="entry name" value="Acyl-CoA dehydrogenase NM domain-like"/>
    <property type="match status" value="1"/>
</dbReference>
<dbReference type="InterPro" id="IPR037069">
    <property type="entry name" value="AcylCoA_DH/ox_N_sf"/>
</dbReference>
<feature type="binding site" evidence="13">
    <location>
        <begin position="130"/>
        <end position="139"/>
    </location>
    <ligand>
        <name>FAD</name>
        <dbReference type="ChEBI" id="CHEBI:57692"/>
    </ligand>
</feature>
<evidence type="ECO:0000256" key="5">
    <source>
        <dbReference type="ARBA" id="ARBA00018258"/>
    </source>
</evidence>
<evidence type="ECO:0000256" key="3">
    <source>
        <dbReference type="ARBA" id="ARBA00009347"/>
    </source>
</evidence>
<reference evidence="18 19" key="1">
    <citation type="submission" date="2019-03" db="EMBL/GenBank/DDBJ databases">
        <title>Draft genome of Gammaproteobacteria bacterium LSUCC0057, a member of the SAR92 clade.</title>
        <authorList>
            <person name="Lanclos V.C."/>
            <person name="Doiron C."/>
            <person name="Henson M.W."/>
            <person name="Thrash J.C."/>
        </authorList>
    </citation>
    <scope>NUCLEOTIDE SEQUENCE [LARGE SCALE GENOMIC DNA]</scope>
    <source>
        <strain evidence="18 19">LSUCC0057</strain>
    </source>
</reference>
<dbReference type="InterPro" id="IPR036250">
    <property type="entry name" value="AcylCo_DH-like_C"/>
</dbReference>
<evidence type="ECO:0000256" key="10">
    <source>
        <dbReference type="ARBA" id="ARBA00052875"/>
    </source>
</evidence>
<dbReference type="Pfam" id="PF02770">
    <property type="entry name" value="Acyl-CoA_dh_M"/>
    <property type="match status" value="1"/>
</dbReference>
<evidence type="ECO:0000256" key="2">
    <source>
        <dbReference type="ARBA" id="ARBA00004898"/>
    </source>
</evidence>
<dbReference type="GO" id="GO:0008470">
    <property type="term" value="F:3-methylbutanoyl-CoA dehydrogenase activity"/>
    <property type="evidence" value="ECO:0007669"/>
    <property type="project" value="UniProtKB-EC"/>
</dbReference>
<dbReference type="Proteomes" id="UP000298133">
    <property type="component" value="Unassembled WGS sequence"/>
</dbReference>
<evidence type="ECO:0000259" key="16">
    <source>
        <dbReference type="Pfam" id="PF02770"/>
    </source>
</evidence>
<feature type="binding site" evidence="13">
    <location>
        <begin position="372"/>
        <end position="374"/>
    </location>
    <ligand>
        <name>FAD</name>
        <dbReference type="ChEBI" id="CHEBI:57692"/>
    </ligand>
</feature>
<feature type="domain" description="Acyl-CoA dehydrogenase/oxidase C-terminal" evidence="15">
    <location>
        <begin position="236"/>
        <end position="384"/>
    </location>
</feature>
<feature type="binding site" evidence="12">
    <location>
        <begin position="185"/>
        <end position="186"/>
    </location>
    <ligand>
        <name>substrate</name>
    </ligand>
</feature>
<dbReference type="PROSITE" id="PS00072">
    <property type="entry name" value="ACYL_COA_DH_1"/>
    <property type="match status" value="1"/>
</dbReference>
<evidence type="ECO:0000259" key="15">
    <source>
        <dbReference type="Pfam" id="PF00441"/>
    </source>
</evidence>
<dbReference type="InterPro" id="IPR006089">
    <property type="entry name" value="Acyl-CoA_DH_CS"/>
</dbReference>
<evidence type="ECO:0000259" key="17">
    <source>
        <dbReference type="Pfam" id="PF02771"/>
    </source>
</evidence>
<dbReference type="InterPro" id="IPR013786">
    <property type="entry name" value="AcylCoA_DH/ox_N"/>
</dbReference>
<feature type="binding site" evidence="13">
    <location>
        <position position="275"/>
    </location>
    <ligand>
        <name>FAD</name>
        <dbReference type="ChEBI" id="CHEBI:57692"/>
    </ligand>
</feature>
<feature type="binding site" evidence="13">
    <location>
        <begin position="343"/>
        <end position="347"/>
    </location>
    <ligand>
        <name>FAD</name>
        <dbReference type="ChEBI" id="CHEBI:57692"/>
    </ligand>
</feature>
<dbReference type="GO" id="GO:0050660">
    <property type="term" value="F:flavin adenine dinucleotide binding"/>
    <property type="evidence" value="ECO:0007669"/>
    <property type="project" value="InterPro"/>
</dbReference>
<dbReference type="CDD" id="cd01156">
    <property type="entry name" value="IVD"/>
    <property type="match status" value="1"/>
</dbReference>
<keyword evidence="7 13" id="KW-0274">FAD</keyword>
<feature type="binding site" evidence="13">
    <location>
        <position position="286"/>
    </location>
    <ligand>
        <name>FAD</name>
        <dbReference type="ChEBI" id="CHEBI:57692"/>
    </ligand>
</feature>
<dbReference type="GO" id="GO:0006552">
    <property type="term" value="P:L-leucine catabolic process"/>
    <property type="evidence" value="ECO:0007669"/>
    <property type="project" value="TreeGrafter"/>
</dbReference>
<evidence type="ECO:0000256" key="4">
    <source>
        <dbReference type="ARBA" id="ARBA00012044"/>
    </source>
</evidence>
<evidence type="ECO:0000256" key="6">
    <source>
        <dbReference type="ARBA" id="ARBA00022630"/>
    </source>
</evidence>
<evidence type="ECO:0000313" key="18">
    <source>
        <dbReference type="EMBL" id="TFH69201.1"/>
    </source>
</evidence>
<proteinExistence type="inferred from homology"/>
<evidence type="ECO:0000256" key="9">
    <source>
        <dbReference type="ARBA" id="ARBA00023002"/>
    </source>
</evidence>
<comment type="similarity">
    <text evidence="3 14">Belongs to the acyl-CoA dehydrogenase family.</text>
</comment>
<name>A0A4Y8ULR5_9GAMM</name>
<dbReference type="InterPro" id="IPR006091">
    <property type="entry name" value="Acyl-CoA_Oxase/DH_mid-dom"/>
</dbReference>
<comment type="catalytic activity">
    <reaction evidence="10">
        <text>3-methylbutanoyl-CoA + oxidized [electron-transfer flavoprotein] + H(+) = 3-methylbut-2-enoyl-CoA + reduced [electron-transfer flavoprotein]</text>
        <dbReference type="Rhea" id="RHEA:12276"/>
        <dbReference type="Rhea" id="RHEA-COMP:10685"/>
        <dbReference type="Rhea" id="RHEA-COMP:10686"/>
        <dbReference type="ChEBI" id="CHEBI:15378"/>
        <dbReference type="ChEBI" id="CHEBI:57344"/>
        <dbReference type="ChEBI" id="CHEBI:57345"/>
        <dbReference type="ChEBI" id="CHEBI:57692"/>
        <dbReference type="ChEBI" id="CHEBI:58307"/>
        <dbReference type="EC" id="1.3.8.4"/>
    </reaction>
</comment>
<keyword evidence="19" id="KW-1185">Reference proteome</keyword>
<dbReference type="EMBL" id="SPIA01000001">
    <property type="protein sequence ID" value="TFH69201.1"/>
    <property type="molecule type" value="Genomic_DNA"/>
</dbReference>